<dbReference type="InterPro" id="IPR052516">
    <property type="entry name" value="N-heterocyclic_Hydroxylase"/>
</dbReference>
<dbReference type="InterPro" id="IPR046867">
    <property type="entry name" value="AldOxase/xan_DH_MoCoBD2"/>
</dbReference>
<dbReference type="InterPro" id="IPR008274">
    <property type="entry name" value="AldOxase/xan_DH_MoCoBD1"/>
</dbReference>
<feature type="domain" description="Aldehyde oxidase/xanthine dehydrogenase a/b hammerhead" evidence="1">
    <location>
        <begin position="213"/>
        <end position="291"/>
    </location>
</feature>
<dbReference type="InterPro" id="IPR037165">
    <property type="entry name" value="AldOxase/xan_DH_Mopterin-bd_sf"/>
</dbReference>
<gene>
    <name evidence="2" type="ORF">EDC29_104179</name>
</gene>
<dbReference type="PIRSF" id="PIRSF036389">
    <property type="entry name" value="IOR_B"/>
    <property type="match status" value="1"/>
</dbReference>
<organism evidence="2 3">
    <name type="scientific">Marichromatium gracile</name>
    <name type="common">Chromatium gracile</name>
    <dbReference type="NCBI Taxonomy" id="1048"/>
    <lineage>
        <taxon>Bacteria</taxon>
        <taxon>Pseudomonadati</taxon>
        <taxon>Pseudomonadota</taxon>
        <taxon>Gammaproteobacteria</taxon>
        <taxon>Chromatiales</taxon>
        <taxon>Chromatiaceae</taxon>
        <taxon>Marichromatium</taxon>
    </lineage>
</organism>
<dbReference type="RefSeq" id="WP_123142899.1">
    <property type="nucleotide sequence ID" value="NZ_NRRH01000032.1"/>
</dbReference>
<evidence type="ECO:0000313" key="3">
    <source>
        <dbReference type="Proteomes" id="UP000295247"/>
    </source>
</evidence>
<protein>
    <submittedName>
        <fullName evidence="2">Isoquinoline 1-oxidoreductase beta subunit</fullName>
    </submittedName>
</protein>
<evidence type="ECO:0000259" key="1">
    <source>
        <dbReference type="SMART" id="SM01008"/>
    </source>
</evidence>
<reference evidence="2 3" key="1">
    <citation type="submission" date="2019-03" db="EMBL/GenBank/DDBJ databases">
        <title>Genomic Encyclopedia of Type Strains, Phase IV (KMG-IV): sequencing the most valuable type-strain genomes for metagenomic binning, comparative biology and taxonomic classification.</title>
        <authorList>
            <person name="Goeker M."/>
        </authorList>
    </citation>
    <scope>NUCLEOTIDE SEQUENCE [LARGE SCALE GENOMIC DNA]</scope>
    <source>
        <strain evidence="2 3">DSM 203</strain>
    </source>
</reference>
<comment type="caution">
    <text evidence="2">The sequence shown here is derived from an EMBL/GenBank/DDBJ whole genome shotgun (WGS) entry which is preliminary data.</text>
</comment>
<dbReference type="InterPro" id="IPR000674">
    <property type="entry name" value="Ald_Oxase/Xan_DH_a/b"/>
</dbReference>
<accession>A0A4R4ABJ3</accession>
<dbReference type="Proteomes" id="UP000295247">
    <property type="component" value="Unassembled WGS sequence"/>
</dbReference>
<dbReference type="AlphaFoldDB" id="A0A4R4ABJ3"/>
<dbReference type="InterPro" id="IPR006311">
    <property type="entry name" value="TAT_signal"/>
</dbReference>
<dbReference type="PANTHER" id="PTHR47495:SF2">
    <property type="entry name" value="ALDEHYDE DEHYDROGENASE"/>
    <property type="match status" value="1"/>
</dbReference>
<dbReference type="SMART" id="SM01008">
    <property type="entry name" value="Ald_Xan_dh_C"/>
    <property type="match status" value="1"/>
</dbReference>
<sequence>MVDADPGLRLSRRALLRLGLLAGGGLVLGIGAADAEQTDTPDDAASTFAPGAWLRLHGDGRVVLMLARSEMGQGVTSALPMLVAEELEVGLDQLELEPAPVAPDYVNRLLGEQATGCSTSVRDAWGPLREAGAVARTLLVRAAAARWGVAPEACRAHRGAVHHPDGETRLGYGALAEAAARLPLPESVALKAPAQWRLIGTPQHRLDTPDKVVGAARYGLDVRLPGMRYASVARCPLSGARVSAWRADAARAVPGVEAVLAVRHGVAVVARDTWSLLRGRAALEIDCDPAADPAADQARMETRLRSRLDAHGAALAESRGDALAVLEQAERVVEADYSLPFLAHVCMEPMNCTAEVSAERCVIHVPTQAQQRVLETAQRITGLAPERIEVRTTLLGGGFGRRVEQDFVADAVELAQRLGRPVQVVWTRADDLTQDHYRPMTCHRLRATLDAEGLPRAWYHRIVGPSVLARLAPDEIADGLDPTLVEGATALPYALPALRVEYRRADLPVSLGLWRGGARAHNAHVVECFLDELAAATGRDPLALRLALLEDQPRARAVLERVAALAGWSQPPAPGHGRGIALATGYDSLVAQVVEVAPRAAGDGLRVARVWCVVDCGLAVDPDGVCAQMEGGIAFGLSVALGERISFAAGRVEQRALADYRLLRLDEMPEVEVELIAGAATPGGVGDLGPLALSPALAAAIAAAGGERQRALPLRLG</sequence>
<dbReference type="Gene3D" id="3.90.1170.50">
    <property type="entry name" value="Aldehyde oxidase/xanthine dehydrogenase, a/b hammerhead"/>
    <property type="match status" value="1"/>
</dbReference>
<name>A0A4R4ABJ3_MARGR</name>
<dbReference type="Pfam" id="PF02738">
    <property type="entry name" value="MoCoBD_1"/>
    <property type="match status" value="1"/>
</dbReference>
<dbReference type="EMBL" id="SMDC01000004">
    <property type="protein sequence ID" value="TCW36391.1"/>
    <property type="molecule type" value="Genomic_DNA"/>
</dbReference>
<dbReference type="GO" id="GO:0016491">
    <property type="term" value="F:oxidoreductase activity"/>
    <property type="evidence" value="ECO:0007669"/>
    <property type="project" value="InterPro"/>
</dbReference>
<dbReference type="PROSITE" id="PS51318">
    <property type="entry name" value="TAT"/>
    <property type="match status" value="1"/>
</dbReference>
<proteinExistence type="predicted"/>
<dbReference type="Pfam" id="PF20256">
    <property type="entry name" value="MoCoBD_2"/>
    <property type="match status" value="2"/>
</dbReference>
<evidence type="ECO:0000313" key="2">
    <source>
        <dbReference type="EMBL" id="TCW36391.1"/>
    </source>
</evidence>
<dbReference type="Gene3D" id="3.30.365.10">
    <property type="entry name" value="Aldehyde oxidase/xanthine dehydrogenase, molybdopterin binding domain"/>
    <property type="match status" value="5"/>
</dbReference>
<dbReference type="PANTHER" id="PTHR47495">
    <property type="entry name" value="ALDEHYDE DEHYDROGENASE"/>
    <property type="match status" value="1"/>
</dbReference>
<dbReference type="InterPro" id="IPR012368">
    <property type="entry name" value="OxRdtase_Mopterin-bd_su_IorB"/>
</dbReference>
<dbReference type="SUPFAM" id="SSF56003">
    <property type="entry name" value="Molybdenum cofactor-binding domain"/>
    <property type="match status" value="2"/>
</dbReference>